<proteinExistence type="predicted"/>
<dbReference type="AlphaFoldDB" id="A0A7G8BDZ9"/>
<feature type="compositionally biased region" description="Low complexity" evidence="1">
    <location>
        <begin position="1"/>
        <end position="12"/>
    </location>
</feature>
<gene>
    <name evidence="2" type="ORF">H7849_16790</name>
</gene>
<dbReference type="KEGG" id="adin:H7849_16790"/>
<dbReference type="RefSeq" id="WP_186740867.1">
    <property type="nucleotide sequence ID" value="NZ_CP060394.1"/>
</dbReference>
<evidence type="ECO:0000256" key="1">
    <source>
        <dbReference type="SAM" id="MobiDB-lite"/>
    </source>
</evidence>
<evidence type="ECO:0000313" key="3">
    <source>
        <dbReference type="Proteomes" id="UP000515312"/>
    </source>
</evidence>
<feature type="compositionally biased region" description="Basic and acidic residues" evidence="1">
    <location>
        <begin position="138"/>
        <end position="148"/>
    </location>
</feature>
<dbReference type="EMBL" id="CP060394">
    <property type="protein sequence ID" value="QNI30769.1"/>
    <property type="molecule type" value="Genomic_DNA"/>
</dbReference>
<organism evidence="2 3">
    <name type="scientific">Alloacidobacterium dinghuense</name>
    <dbReference type="NCBI Taxonomy" id="2763107"/>
    <lineage>
        <taxon>Bacteria</taxon>
        <taxon>Pseudomonadati</taxon>
        <taxon>Acidobacteriota</taxon>
        <taxon>Terriglobia</taxon>
        <taxon>Terriglobales</taxon>
        <taxon>Acidobacteriaceae</taxon>
        <taxon>Alloacidobacterium</taxon>
    </lineage>
</organism>
<accession>A0A7G8BDZ9</accession>
<evidence type="ECO:0000313" key="2">
    <source>
        <dbReference type="EMBL" id="QNI30769.1"/>
    </source>
</evidence>
<feature type="compositionally biased region" description="Basic and acidic residues" evidence="1">
    <location>
        <begin position="95"/>
        <end position="120"/>
    </location>
</feature>
<dbReference type="Proteomes" id="UP000515312">
    <property type="component" value="Chromosome"/>
</dbReference>
<reference evidence="2 3" key="1">
    <citation type="submission" date="2020-08" db="EMBL/GenBank/DDBJ databases">
        <title>Edaphobacter telluris sp. nov. and Acidobacterium dinghuensis sp. nov., two acidobacteria isolated from forest soil.</title>
        <authorList>
            <person name="Fu J."/>
            <person name="Qiu L."/>
        </authorList>
    </citation>
    <scope>NUCLEOTIDE SEQUENCE [LARGE SCALE GENOMIC DNA]</scope>
    <source>
        <strain evidence="2">4Y35</strain>
    </source>
</reference>
<feature type="region of interest" description="Disordered" evidence="1">
    <location>
        <begin position="1"/>
        <end position="148"/>
    </location>
</feature>
<feature type="compositionally biased region" description="Polar residues" evidence="1">
    <location>
        <begin position="23"/>
        <end position="45"/>
    </location>
</feature>
<name>A0A7G8BDZ9_9BACT</name>
<sequence>MPASSSSTPAASHRSGNECPGTLTGTALKNSEPNVNSEPQPNSMEIPSAMGYSPTKQPYSLGAKSTSDPEEFEQSSYKSPVKLRRMMRESSGLETKIELQRMAEKQEKKPKPTPEWESASKKTGSKSTHPSSASKSAESSDKEAQPQP</sequence>
<feature type="compositionally biased region" description="Polar residues" evidence="1">
    <location>
        <begin position="54"/>
        <end position="66"/>
    </location>
</feature>
<protein>
    <submittedName>
        <fullName evidence="2">Uncharacterized protein</fullName>
    </submittedName>
</protein>
<feature type="compositionally biased region" description="Low complexity" evidence="1">
    <location>
        <begin position="125"/>
        <end position="137"/>
    </location>
</feature>
<keyword evidence="3" id="KW-1185">Reference proteome</keyword>